<name>A0ABV0MSY4_9TELE</name>
<organism evidence="1 2">
    <name type="scientific">Goodea atripinnis</name>
    <dbReference type="NCBI Taxonomy" id="208336"/>
    <lineage>
        <taxon>Eukaryota</taxon>
        <taxon>Metazoa</taxon>
        <taxon>Chordata</taxon>
        <taxon>Craniata</taxon>
        <taxon>Vertebrata</taxon>
        <taxon>Euteleostomi</taxon>
        <taxon>Actinopterygii</taxon>
        <taxon>Neopterygii</taxon>
        <taxon>Teleostei</taxon>
        <taxon>Neoteleostei</taxon>
        <taxon>Acanthomorphata</taxon>
        <taxon>Ovalentaria</taxon>
        <taxon>Atherinomorphae</taxon>
        <taxon>Cyprinodontiformes</taxon>
        <taxon>Goodeidae</taxon>
        <taxon>Goodea</taxon>
    </lineage>
</organism>
<proteinExistence type="predicted"/>
<dbReference type="Proteomes" id="UP001476798">
    <property type="component" value="Unassembled WGS sequence"/>
</dbReference>
<dbReference type="EMBL" id="JAHRIO010011451">
    <property type="protein sequence ID" value="MEQ2162227.1"/>
    <property type="molecule type" value="Genomic_DNA"/>
</dbReference>
<comment type="caution">
    <text evidence="1">The sequence shown here is derived from an EMBL/GenBank/DDBJ whole genome shotgun (WGS) entry which is preliminary data.</text>
</comment>
<evidence type="ECO:0000313" key="1">
    <source>
        <dbReference type="EMBL" id="MEQ2162227.1"/>
    </source>
</evidence>
<sequence length="166" mass="17990">MTSSGLSALPWHSALLLKDYPQSFPEAKMASDDFYSCAAANTLKQISEIISKARKQPHLVLFSGNASQYFAQMRRLTCDTGKRQTQLCAEVSLNGRIALQRHREETDLRWYRSTRGSTLCAVMSAVSLTDCGGGLPGCGPQGPRNNVLLTEPAGSSYSNFAVIPGS</sequence>
<gene>
    <name evidence="1" type="ORF">GOODEAATRI_017680</name>
</gene>
<reference evidence="1 2" key="1">
    <citation type="submission" date="2021-06" db="EMBL/GenBank/DDBJ databases">
        <authorList>
            <person name="Palmer J.M."/>
        </authorList>
    </citation>
    <scope>NUCLEOTIDE SEQUENCE [LARGE SCALE GENOMIC DNA]</scope>
    <source>
        <strain evidence="1 2">GA_2019</strain>
        <tissue evidence="1">Muscle</tissue>
    </source>
</reference>
<protein>
    <submittedName>
        <fullName evidence="1">Uncharacterized protein</fullName>
    </submittedName>
</protein>
<keyword evidence="2" id="KW-1185">Reference proteome</keyword>
<evidence type="ECO:0000313" key="2">
    <source>
        <dbReference type="Proteomes" id="UP001476798"/>
    </source>
</evidence>
<accession>A0ABV0MSY4</accession>